<protein>
    <submittedName>
        <fullName evidence="1">Uncharacterized protein</fullName>
    </submittedName>
</protein>
<sequence length="682" mass="75248">MQINLGLNVDPLLLFACTQQGIGNGGASGDVKRKNEKGSKKMLHPRLRLAATSSDKGPPATPPDNCDEPNMPPGPPHKKSPPPPPPPHKKSPPPPPPHKKSPPPPPPHKKSPPPPPPHKKSPPPPPPHKKSPPPPPPQKKSPPPPPPQKKSPPPPPPYKKSPPPPPPQTDYEVLDSLTPSNQTVVRCETPGHCFKTILTCPEECPRRKPHRIKSQGHKHFKQPKGCLIDCQKCETTCRNRKPHCHGYGSLCYDPRFVGGDGVMFYFHGQKGGNFAVVSDDKLQINAHFIGSRPQGRTRDYTWVQALSVMFDTHTLVLAAKRVSQWDDNVDSLLVKWDGDQINIPTDGVDEDTEWRVDSDGREVVVERTDEFNSIRVRVAGLVEMDIKVVPIGEEENRIHNYQLPADDAFAHLETQFKFIDLSTMLKEFWGRLTSLVIDHLNFYHLNLRRLNLRLQSLRRLGVKGVQIRKPDQLQSVTSLIIPGGESTTMAKLAEYHNLFPALREFVKMGKPVWGTCAGLIFLANKATGQKSGGQELIGGLDCTVHRNFFGSQIQSFEAELPIPQIADKEGGPPTFRAVFIRAPAILEVGPEVVVLADIPVSSSKTVNPESTEGSTSSEEKVIVAVKQGNLLATAFHPELTADTRWHSYFLKMVDEVGEGASSSICAVGQEFQKSRTDLPVYQ</sequence>
<evidence type="ECO:0000313" key="1">
    <source>
        <dbReference type="EMBL" id="KAH7837201.1"/>
    </source>
</evidence>
<reference evidence="1 2" key="1">
    <citation type="journal article" date="2021" name="Hortic Res">
        <title>High-quality reference genome and annotation aids understanding of berry development for evergreen blueberry (Vaccinium darrowii).</title>
        <authorList>
            <person name="Yu J."/>
            <person name="Hulse-Kemp A.M."/>
            <person name="Babiker E."/>
            <person name="Staton M."/>
        </authorList>
    </citation>
    <scope>NUCLEOTIDE SEQUENCE [LARGE SCALE GENOMIC DNA]</scope>
    <source>
        <strain evidence="2">cv. NJ 8807/NJ 8810</strain>
        <tissue evidence="1">Young leaf</tissue>
    </source>
</reference>
<dbReference type="Proteomes" id="UP000828048">
    <property type="component" value="Chromosome 6"/>
</dbReference>
<proteinExistence type="predicted"/>
<organism evidence="1 2">
    <name type="scientific">Vaccinium darrowii</name>
    <dbReference type="NCBI Taxonomy" id="229202"/>
    <lineage>
        <taxon>Eukaryota</taxon>
        <taxon>Viridiplantae</taxon>
        <taxon>Streptophyta</taxon>
        <taxon>Embryophyta</taxon>
        <taxon>Tracheophyta</taxon>
        <taxon>Spermatophyta</taxon>
        <taxon>Magnoliopsida</taxon>
        <taxon>eudicotyledons</taxon>
        <taxon>Gunneridae</taxon>
        <taxon>Pentapetalae</taxon>
        <taxon>asterids</taxon>
        <taxon>Ericales</taxon>
        <taxon>Ericaceae</taxon>
        <taxon>Vaccinioideae</taxon>
        <taxon>Vaccinieae</taxon>
        <taxon>Vaccinium</taxon>
    </lineage>
</organism>
<name>A0ACB7X8Y2_9ERIC</name>
<gene>
    <name evidence="1" type="ORF">Vadar_010925</name>
</gene>
<comment type="caution">
    <text evidence="1">The sequence shown here is derived from an EMBL/GenBank/DDBJ whole genome shotgun (WGS) entry which is preliminary data.</text>
</comment>
<dbReference type="EMBL" id="CM037156">
    <property type="protein sequence ID" value="KAH7837201.1"/>
    <property type="molecule type" value="Genomic_DNA"/>
</dbReference>
<evidence type="ECO:0000313" key="2">
    <source>
        <dbReference type="Proteomes" id="UP000828048"/>
    </source>
</evidence>
<accession>A0ACB7X8Y2</accession>
<keyword evidence="2" id="KW-1185">Reference proteome</keyword>